<evidence type="ECO:0000313" key="1">
    <source>
        <dbReference type="EMBL" id="MFC0626049.1"/>
    </source>
</evidence>
<keyword evidence="2" id="KW-1185">Reference proteome</keyword>
<reference evidence="1 2" key="1">
    <citation type="submission" date="2024-09" db="EMBL/GenBank/DDBJ databases">
        <authorList>
            <person name="Sun Q."/>
            <person name="Mori K."/>
        </authorList>
    </citation>
    <scope>NUCLEOTIDE SEQUENCE [LARGE SCALE GENOMIC DNA]</scope>
    <source>
        <strain evidence="1 2">CGMCC 1.15906</strain>
    </source>
</reference>
<accession>A0ABV6QN32</accession>
<dbReference type="RefSeq" id="WP_380049111.1">
    <property type="nucleotide sequence ID" value="NZ_JBHLTC010000021.1"/>
</dbReference>
<name>A0ABV6QN32_9ACTN</name>
<comment type="caution">
    <text evidence="1">The sequence shown here is derived from an EMBL/GenBank/DDBJ whole genome shotgun (WGS) entry which is preliminary data.</text>
</comment>
<organism evidence="1 2">
    <name type="scientific">Kribbella deserti</name>
    <dbReference type="NCBI Taxonomy" id="1926257"/>
    <lineage>
        <taxon>Bacteria</taxon>
        <taxon>Bacillati</taxon>
        <taxon>Actinomycetota</taxon>
        <taxon>Actinomycetes</taxon>
        <taxon>Propionibacteriales</taxon>
        <taxon>Kribbellaceae</taxon>
        <taxon>Kribbella</taxon>
    </lineage>
</organism>
<gene>
    <name evidence="1" type="ORF">ACFFGN_18360</name>
</gene>
<proteinExistence type="predicted"/>
<protein>
    <submittedName>
        <fullName evidence="1">Uncharacterized protein</fullName>
    </submittedName>
</protein>
<sequence>GALTKPLTGTISNTAANIALNGSDPDRFLTVAASGANASVVVSPNYAGCMHARATGVVFGAIAQSISVKLETNTDSDEKVITDQAKPQTVTVDLIEVDYLRFTALSTAPFQLGAMLTLLCPN</sequence>
<evidence type="ECO:0000313" key="2">
    <source>
        <dbReference type="Proteomes" id="UP001589890"/>
    </source>
</evidence>
<dbReference type="EMBL" id="JBHLTC010000021">
    <property type="protein sequence ID" value="MFC0626049.1"/>
    <property type="molecule type" value="Genomic_DNA"/>
</dbReference>
<dbReference type="Proteomes" id="UP001589890">
    <property type="component" value="Unassembled WGS sequence"/>
</dbReference>
<feature type="non-terminal residue" evidence="1">
    <location>
        <position position="1"/>
    </location>
</feature>